<evidence type="ECO:0000259" key="1">
    <source>
        <dbReference type="Pfam" id="PF12146"/>
    </source>
</evidence>
<dbReference type="RefSeq" id="WP_255330803.1">
    <property type="nucleotide sequence ID" value="NZ_JAKZEU010000006.1"/>
</dbReference>
<dbReference type="Proteomes" id="UP001203945">
    <property type="component" value="Unassembled WGS sequence"/>
</dbReference>
<proteinExistence type="predicted"/>
<gene>
    <name evidence="2" type="ORF">MLD63_15335</name>
</gene>
<keyword evidence="2" id="KW-0378">Hydrolase</keyword>
<dbReference type="InterPro" id="IPR029058">
    <property type="entry name" value="AB_hydrolase_fold"/>
</dbReference>
<evidence type="ECO:0000313" key="2">
    <source>
        <dbReference type="EMBL" id="MCQ0971794.1"/>
    </source>
</evidence>
<dbReference type="GO" id="GO:0016787">
    <property type="term" value="F:hydrolase activity"/>
    <property type="evidence" value="ECO:0007669"/>
    <property type="project" value="UniProtKB-KW"/>
</dbReference>
<sequence length="321" mass="34141">MKRMLAVLGAIVIGVALVWFFGPREPAVLGPVAVDVPGVEALDDWAASTETDVRPGAERRIVWAETVGQPTDIALVYLHGFSASAQEIAPVPQDVARTLGANLYLARLTGQGQDGAAMATASVADWWRDTAEAIAVARKLGRQVVLIGTSTGATLAAEAARDPDQKEQIAGVVMISPNFRVRNPAAGMLTWPFARLWVPLLAGRERCFQVLNDAHGAAWTSCYPTVSALPMAALVAHASQGDYAEADQPVLTIWSDRDQVVDPNAALQKLEGWGGAVTLHAVYPGPEDDPFAHVVAGDILSPSLNEEVTRAIVDWVTTALR</sequence>
<name>A0ABT1MVU0_9RHOB</name>
<accession>A0ABT1MVU0</accession>
<evidence type="ECO:0000313" key="3">
    <source>
        <dbReference type="Proteomes" id="UP001203945"/>
    </source>
</evidence>
<protein>
    <submittedName>
        <fullName evidence="2">Alpha/beta fold hydrolase</fullName>
    </submittedName>
</protein>
<dbReference type="Pfam" id="PF12146">
    <property type="entry name" value="Hydrolase_4"/>
    <property type="match status" value="1"/>
</dbReference>
<feature type="domain" description="Serine aminopeptidase S33" evidence="1">
    <location>
        <begin position="72"/>
        <end position="278"/>
    </location>
</feature>
<dbReference type="EMBL" id="JAKZEU010000006">
    <property type="protein sequence ID" value="MCQ0971794.1"/>
    <property type="molecule type" value="Genomic_DNA"/>
</dbReference>
<organism evidence="2 3">
    <name type="scientific">Paracoccus albicereus</name>
    <dbReference type="NCBI Taxonomy" id="2922394"/>
    <lineage>
        <taxon>Bacteria</taxon>
        <taxon>Pseudomonadati</taxon>
        <taxon>Pseudomonadota</taxon>
        <taxon>Alphaproteobacteria</taxon>
        <taxon>Rhodobacterales</taxon>
        <taxon>Paracoccaceae</taxon>
        <taxon>Paracoccus</taxon>
    </lineage>
</organism>
<comment type="caution">
    <text evidence="2">The sequence shown here is derived from an EMBL/GenBank/DDBJ whole genome shotgun (WGS) entry which is preliminary data.</text>
</comment>
<dbReference type="InterPro" id="IPR022742">
    <property type="entry name" value="Hydrolase_4"/>
</dbReference>
<reference evidence="2 3" key="1">
    <citation type="submission" date="2022-03" db="EMBL/GenBank/DDBJ databases">
        <authorList>
            <person name="He Y."/>
        </authorList>
    </citation>
    <scope>NUCLEOTIDE SEQUENCE [LARGE SCALE GENOMIC DNA]</scope>
    <source>
        <strain evidence="2 3">TK19116</strain>
    </source>
</reference>
<dbReference type="SUPFAM" id="SSF53474">
    <property type="entry name" value="alpha/beta-Hydrolases"/>
    <property type="match status" value="1"/>
</dbReference>
<dbReference type="Gene3D" id="3.40.50.1820">
    <property type="entry name" value="alpha/beta hydrolase"/>
    <property type="match status" value="1"/>
</dbReference>
<keyword evidence="3" id="KW-1185">Reference proteome</keyword>